<evidence type="ECO:0000256" key="5">
    <source>
        <dbReference type="SAM" id="MobiDB-lite"/>
    </source>
</evidence>
<protein>
    <recommendedName>
        <fullName evidence="4">Flagellar hook-basal body complex protein FliE</fullName>
    </recommendedName>
</protein>
<organism evidence="6 7">
    <name type="scientific">Fulvimarina manganoxydans</name>
    <dbReference type="NCBI Taxonomy" id="937218"/>
    <lineage>
        <taxon>Bacteria</taxon>
        <taxon>Pseudomonadati</taxon>
        <taxon>Pseudomonadota</taxon>
        <taxon>Alphaproteobacteria</taxon>
        <taxon>Hyphomicrobiales</taxon>
        <taxon>Aurantimonadaceae</taxon>
        <taxon>Fulvimarina</taxon>
    </lineage>
</organism>
<dbReference type="HAMAP" id="MF_00724">
    <property type="entry name" value="FliE"/>
    <property type="match status" value="1"/>
</dbReference>
<dbReference type="STRING" id="937218.SAMN06297251_101388"/>
<dbReference type="Proteomes" id="UP000192656">
    <property type="component" value="Unassembled WGS sequence"/>
</dbReference>
<dbReference type="InterPro" id="IPR001624">
    <property type="entry name" value="FliE"/>
</dbReference>
<evidence type="ECO:0000313" key="6">
    <source>
        <dbReference type="EMBL" id="SMC36418.1"/>
    </source>
</evidence>
<accession>A0A1W1YL08</accession>
<name>A0A1W1YL08_9HYPH</name>
<keyword evidence="6" id="KW-0282">Flagellum</keyword>
<feature type="region of interest" description="Disordered" evidence="5">
    <location>
        <begin position="1"/>
        <end position="35"/>
    </location>
</feature>
<reference evidence="6 7" key="1">
    <citation type="submission" date="2017-04" db="EMBL/GenBank/DDBJ databases">
        <authorList>
            <person name="Afonso C.L."/>
            <person name="Miller P.J."/>
            <person name="Scott M.A."/>
            <person name="Spackman E."/>
            <person name="Goraichik I."/>
            <person name="Dimitrov K.M."/>
            <person name="Suarez D.L."/>
            <person name="Swayne D.E."/>
        </authorList>
    </citation>
    <scope>NUCLEOTIDE SEQUENCE [LARGE SCALE GENOMIC DNA]</scope>
    <source>
        <strain evidence="6 7">CGMCC 1.10972</strain>
    </source>
</reference>
<proteinExistence type="inferred from homology"/>
<keyword evidence="6" id="KW-0969">Cilium</keyword>
<comment type="similarity">
    <text evidence="2 4">Belongs to the FliE family.</text>
</comment>
<gene>
    <name evidence="4" type="primary">fliE</name>
    <name evidence="6" type="ORF">SAMN06297251_101388</name>
</gene>
<dbReference type="GO" id="GO:0003774">
    <property type="term" value="F:cytoskeletal motor activity"/>
    <property type="evidence" value="ECO:0007669"/>
    <property type="project" value="InterPro"/>
</dbReference>
<keyword evidence="6" id="KW-0966">Cell projection</keyword>
<dbReference type="GO" id="GO:0005198">
    <property type="term" value="F:structural molecule activity"/>
    <property type="evidence" value="ECO:0007669"/>
    <property type="project" value="InterPro"/>
</dbReference>
<dbReference type="PANTHER" id="PTHR34653:SF1">
    <property type="entry name" value="FLAGELLAR HOOK-BASAL BODY COMPLEX PROTEIN FLIE"/>
    <property type="match status" value="1"/>
</dbReference>
<dbReference type="OrthoDB" id="9812413at2"/>
<keyword evidence="3 4" id="KW-0975">Bacterial flagellum</keyword>
<dbReference type="GO" id="GO:0071973">
    <property type="term" value="P:bacterial-type flagellum-dependent cell motility"/>
    <property type="evidence" value="ECO:0007669"/>
    <property type="project" value="InterPro"/>
</dbReference>
<evidence type="ECO:0000256" key="3">
    <source>
        <dbReference type="ARBA" id="ARBA00023143"/>
    </source>
</evidence>
<dbReference type="AlphaFoldDB" id="A0A1W1YL08"/>
<dbReference type="Pfam" id="PF02049">
    <property type="entry name" value="FliE"/>
    <property type="match status" value="1"/>
</dbReference>
<evidence type="ECO:0000256" key="4">
    <source>
        <dbReference type="HAMAP-Rule" id="MF_00724"/>
    </source>
</evidence>
<feature type="compositionally biased region" description="Low complexity" evidence="5">
    <location>
        <begin position="21"/>
        <end position="35"/>
    </location>
</feature>
<evidence type="ECO:0000256" key="1">
    <source>
        <dbReference type="ARBA" id="ARBA00004117"/>
    </source>
</evidence>
<dbReference type="RefSeq" id="WP_084408262.1">
    <property type="nucleotide sequence ID" value="NZ_FWXR01000001.1"/>
</dbReference>
<evidence type="ECO:0000313" key="7">
    <source>
        <dbReference type="Proteomes" id="UP000192656"/>
    </source>
</evidence>
<keyword evidence="7" id="KW-1185">Reference proteome</keyword>
<dbReference type="EMBL" id="FWXR01000001">
    <property type="protein sequence ID" value="SMC36418.1"/>
    <property type="molecule type" value="Genomic_DNA"/>
</dbReference>
<dbReference type="PANTHER" id="PTHR34653">
    <property type="match status" value="1"/>
</dbReference>
<evidence type="ECO:0000256" key="2">
    <source>
        <dbReference type="ARBA" id="ARBA00009272"/>
    </source>
</evidence>
<comment type="subcellular location">
    <subcellularLocation>
        <location evidence="1 4">Bacterial flagellum basal body</location>
    </subcellularLocation>
</comment>
<dbReference type="GO" id="GO:0009425">
    <property type="term" value="C:bacterial-type flagellum basal body"/>
    <property type="evidence" value="ECO:0007669"/>
    <property type="project" value="UniProtKB-SubCell"/>
</dbReference>
<feature type="compositionally biased region" description="Polar residues" evidence="5">
    <location>
        <begin position="8"/>
        <end position="20"/>
    </location>
</feature>
<sequence length="109" mass="11132">MIPAIGSSFATNSTIAPSNTPSVSSGVAPSSGASSVDFNEFTEVLSRVMVDAVDTMKSAEATSIQGVNGKASTQAVVEAVMSAERTLQTAVAVRDKAVAAYMELSRMAI</sequence>